<keyword evidence="1" id="KW-0812">Transmembrane</keyword>
<dbReference type="AlphaFoldDB" id="A0AA38WFX9"/>
<dbReference type="EMBL" id="JARYMX010000003">
    <property type="protein sequence ID" value="KAJ9559322.1"/>
    <property type="molecule type" value="Genomic_DNA"/>
</dbReference>
<evidence type="ECO:0000313" key="2">
    <source>
        <dbReference type="EMBL" id="KAJ9559322.1"/>
    </source>
</evidence>
<feature type="transmembrane region" description="Helical" evidence="1">
    <location>
        <begin position="47"/>
        <end position="68"/>
    </location>
</feature>
<evidence type="ECO:0000256" key="1">
    <source>
        <dbReference type="SAM" id="Phobius"/>
    </source>
</evidence>
<organism evidence="2 3">
    <name type="scientific">Centaurea solstitialis</name>
    <name type="common">yellow star-thistle</name>
    <dbReference type="NCBI Taxonomy" id="347529"/>
    <lineage>
        <taxon>Eukaryota</taxon>
        <taxon>Viridiplantae</taxon>
        <taxon>Streptophyta</taxon>
        <taxon>Embryophyta</taxon>
        <taxon>Tracheophyta</taxon>
        <taxon>Spermatophyta</taxon>
        <taxon>Magnoliopsida</taxon>
        <taxon>eudicotyledons</taxon>
        <taxon>Gunneridae</taxon>
        <taxon>Pentapetalae</taxon>
        <taxon>asterids</taxon>
        <taxon>campanulids</taxon>
        <taxon>Asterales</taxon>
        <taxon>Asteraceae</taxon>
        <taxon>Carduoideae</taxon>
        <taxon>Cardueae</taxon>
        <taxon>Centaureinae</taxon>
        <taxon>Centaurea</taxon>
    </lineage>
</organism>
<sequence>MSRQSRPRGTKLWLATRARCWQICASDQSGEDRHLLNKMTWHYPKDVMPWVGLYVAVASFICTIAMIADVFHDI</sequence>
<evidence type="ECO:0000313" key="3">
    <source>
        <dbReference type="Proteomes" id="UP001172457"/>
    </source>
</evidence>
<keyword evidence="1" id="KW-1133">Transmembrane helix</keyword>
<comment type="caution">
    <text evidence="2">The sequence shown here is derived from an EMBL/GenBank/DDBJ whole genome shotgun (WGS) entry which is preliminary data.</text>
</comment>
<dbReference type="Proteomes" id="UP001172457">
    <property type="component" value="Chromosome 3"/>
</dbReference>
<name>A0AA38WFX9_9ASTR</name>
<accession>A0AA38WFX9</accession>
<proteinExistence type="predicted"/>
<reference evidence="2" key="1">
    <citation type="submission" date="2023-03" db="EMBL/GenBank/DDBJ databases">
        <title>Chromosome-scale reference genome and RAD-based genetic map of yellow starthistle (Centaurea solstitialis) reveal putative structural variation and QTLs associated with invader traits.</title>
        <authorList>
            <person name="Reatini B."/>
            <person name="Cang F.A."/>
            <person name="Jiang Q."/>
            <person name="Mckibben M.T.W."/>
            <person name="Barker M.S."/>
            <person name="Rieseberg L.H."/>
            <person name="Dlugosch K.M."/>
        </authorList>
    </citation>
    <scope>NUCLEOTIDE SEQUENCE</scope>
    <source>
        <strain evidence="2">CAN-66</strain>
        <tissue evidence="2">Leaf</tissue>
    </source>
</reference>
<keyword evidence="1" id="KW-0472">Membrane</keyword>
<keyword evidence="3" id="KW-1185">Reference proteome</keyword>
<protein>
    <submittedName>
        <fullName evidence="2">Uncharacterized protein</fullName>
    </submittedName>
</protein>
<gene>
    <name evidence="2" type="ORF">OSB04_013936</name>
</gene>